<dbReference type="EMBL" id="BSXS01005278">
    <property type="protein sequence ID" value="GME84122.1"/>
    <property type="molecule type" value="Genomic_DNA"/>
</dbReference>
<reference evidence="1" key="1">
    <citation type="submission" date="2023-04" db="EMBL/GenBank/DDBJ databases">
        <title>Ambrosiozyma monospora NBRC 10751.</title>
        <authorList>
            <person name="Ichikawa N."/>
            <person name="Sato H."/>
            <person name="Tonouchi N."/>
        </authorList>
    </citation>
    <scope>NUCLEOTIDE SEQUENCE</scope>
    <source>
        <strain evidence="1">NBRC 10751</strain>
    </source>
</reference>
<keyword evidence="2" id="KW-1185">Reference proteome</keyword>
<evidence type="ECO:0000313" key="1">
    <source>
        <dbReference type="EMBL" id="GME84122.1"/>
    </source>
</evidence>
<proteinExistence type="predicted"/>
<gene>
    <name evidence="1" type="ORF">Amon02_000662100</name>
</gene>
<accession>A0ACB5T9A6</accession>
<organism evidence="1 2">
    <name type="scientific">Ambrosiozyma monospora</name>
    <name type="common">Yeast</name>
    <name type="synonym">Endomycopsis monosporus</name>
    <dbReference type="NCBI Taxonomy" id="43982"/>
    <lineage>
        <taxon>Eukaryota</taxon>
        <taxon>Fungi</taxon>
        <taxon>Dikarya</taxon>
        <taxon>Ascomycota</taxon>
        <taxon>Saccharomycotina</taxon>
        <taxon>Pichiomycetes</taxon>
        <taxon>Pichiales</taxon>
        <taxon>Pichiaceae</taxon>
        <taxon>Ambrosiozyma</taxon>
    </lineage>
</organism>
<evidence type="ECO:0000313" key="2">
    <source>
        <dbReference type="Proteomes" id="UP001165064"/>
    </source>
</evidence>
<sequence length="116" mass="12376">MIFRTTKYQLSYFTGFFLLIFSMIQSLCCFPIIDTTTDEIEQNNDVTLVRRKMNAGSIVALVFYCLGGTLQLILCVYYIVKFVRSRYGAKLRNGGGGGSGDSSGDGGGGGGGGGGD</sequence>
<comment type="caution">
    <text evidence="1">The sequence shown here is derived from an EMBL/GenBank/DDBJ whole genome shotgun (WGS) entry which is preliminary data.</text>
</comment>
<dbReference type="Proteomes" id="UP001165064">
    <property type="component" value="Unassembled WGS sequence"/>
</dbReference>
<name>A0ACB5T9A6_AMBMO</name>
<protein>
    <submittedName>
        <fullName evidence="1">Unnamed protein product</fullName>
    </submittedName>
</protein>